<gene>
    <name evidence="10" type="ORF">QN277_022736</name>
</gene>
<feature type="repeat" description="Pumilio" evidence="7">
    <location>
        <begin position="740"/>
        <end position="775"/>
    </location>
</feature>
<feature type="repeat" description="Pumilio" evidence="7">
    <location>
        <begin position="668"/>
        <end position="703"/>
    </location>
</feature>
<feature type="region of interest" description="Disordered" evidence="8">
    <location>
        <begin position="430"/>
        <end position="450"/>
    </location>
</feature>
<dbReference type="InterPro" id="IPR033712">
    <property type="entry name" value="Pumilio_RNA-bd"/>
</dbReference>
<dbReference type="GO" id="GO:0003729">
    <property type="term" value="F:mRNA binding"/>
    <property type="evidence" value="ECO:0007669"/>
    <property type="project" value="TreeGrafter"/>
</dbReference>
<evidence type="ECO:0000313" key="10">
    <source>
        <dbReference type="EMBL" id="KAK4269599.1"/>
    </source>
</evidence>
<dbReference type="GO" id="GO:0006417">
    <property type="term" value="P:regulation of translation"/>
    <property type="evidence" value="ECO:0007669"/>
    <property type="project" value="UniProtKB-KW"/>
</dbReference>
<keyword evidence="3" id="KW-0677">Repeat</keyword>
<dbReference type="PANTHER" id="PTHR12537:SF121">
    <property type="entry name" value="PUMILIO HOMOLOG 5"/>
    <property type="match status" value="1"/>
</dbReference>
<proteinExistence type="predicted"/>
<sequence length="957" mass="104594">MATESLMRMAEGSQTSKWISSKDISAFGSFWKNKSTEELDIFLKGQKFSRGQANSFPSRSGSAPPSMEGSVAAVENMLPVKDSSLVSNSGSLSNALEDHKSEGELFDPSNVACRSLELLSQPLQNQLSNHEKNQDINGSPKQASESLFNPSNMPKPGKNAIPSASVHKSLVDLIQEDFPRTPSPVFNQSHLSSNATTEDSVDVDVQAIASSVSSIDLSNQSDSATCSASAVETGILNTDTCELTSNEVSLLNFRSSQHADETQNLHVDPSPTRNKDAVLKEYVSTDGAVNVEKHKLTASDVRRKKQEPQQSHGRNKLNQYFTSGHAHQFPVVRSEFPQGINNSQSYFGMLGYSNSQFSPLGIQSSLPSTGLTAPYYAAPTAFMTSGNPFYPNFQPSGFLPTQYSLGGYALGSTSVAPYIAGYSSQGDLPLPSEAAGSPDLNGQATNASSGGVPLASDFQRRSKIHGQYGLPVQPSYVNPINVQYYSHASSDVYPAAFQQNHLSSRTLTGGLSCPLPSQQDAAVPSYLNGHKFRSSAHDSLPIPSTTNMGISGSSYYGNSNTGVMMQFPPLSRGGPICPSSQDGQNENMPCVSVRNAGFSPGQRGIRGFGETKQHSFLEELKSINPENFKLSDIAGRIVEFSIDQHGSRFIQQKLENCSAEAKASVFEEILPYSSKLMTDVFGNYVIQKFFEHGSVDQRKTLADKLSGQILSLSLQMYGCRVIQKALDVVELDQKTLLMQGLDGHVMRCVHDQNGNHVIQKCIECIPVDKINFIISAFRGQVQALSTHPYGCRVIQRILEYCSDEQSIQFIVDEILESTFVLTQDQYGNYVTQQVLKRGKNERGQIVSKLAGKIVQLSQHKYASNVVEKCLEHGDATEREALISEIIGQPGEGHNLLTMMKDQYANYVIQKLLDISSDSHREILLNQIRDHIDALKKYTYGKHIVARYEQLVCPASEA</sequence>
<feature type="repeat" description="Pumilio" evidence="7">
    <location>
        <begin position="704"/>
        <end position="739"/>
    </location>
</feature>
<keyword evidence="2" id="KW-0963">Cytoplasm</keyword>
<name>A0AAE1KAA7_9FABA</name>
<evidence type="ECO:0000256" key="4">
    <source>
        <dbReference type="ARBA" id="ARBA00022845"/>
    </source>
</evidence>
<dbReference type="Gene3D" id="1.25.10.10">
    <property type="entry name" value="Leucine-rich Repeat Variant"/>
    <property type="match status" value="1"/>
</dbReference>
<comment type="caution">
    <text evidence="10">The sequence shown here is derived from an EMBL/GenBank/DDBJ whole genome shotgun (WGS) entry which is preliminary data.</text>
</comment>
<dbReference type="SUPFAM" id="SSF48371">
    <property type="entry name" value="ARM repeat"/>
    <property type="match status" value="1"/>
</dbReference>
<dbReference type="PANTHER" id="PTHR12537">
    <property type="entry name" value="RNA BINDING PROTEIN PUMILIO-RELATED"/>
    <property type="match status" value="1"/>
</dbReference>
<keyword evidence="4" id="KW-0810">Translation regulation</keyword>
<feature type="region of interest" description="Disordered" evidence="8">
    <location>
        <begin position="128"/>
        <end position="161"/>
    </location>
</feature>
<evidence type="ECO:0000256" key="3">
    <source>
        <dbReference type="ARBA" id="ARBA00022737"/>
    </source>
</evidence>
<feature type="domain" description="PUM-HD" evidence="9">
    <location>
        <begin position="612"/>
        <end position="951"/>
    </location>
</feature>
<evidence type="ECO:0000256" key="7">
    <source>
        <dbReference type="PROSITE-ProRule" id="PRU00317"/>
    </source>
</evidence>
<evidence type="ECO:0000256" key="2">
    <source>
        <dbReference type="ARBA" id="ARBA00022490"/>
    </source>
</evidence>
<dbReference type="Pfam" id="PF00806">
    <property type="entry name" value="PUF"/>
    <property type="match status" value="8"/>
</dbReference>
<dbReference type="SMART" id="SM00025">
    <property type="entry name" value="Pumilio"/>
    <property type="match status" value="8"/>
</dbReference>
<evidence type="ECO:0000256" key="1">
    <source>
        <dbReference type="ARBA" id="ARBA00004496"/>
    </source>
</evidence>
<feature type="repeat" description="Pumilio" evidence="7">
    <location>
        <begin position="848"/>
        <end position="883"/>
    </location>
</feature>
<keyword evidence="5" id="KW-0694">RNA-binding</keyword>
<comment type="function">
    <text evidence="6">Sequence-specific RNA-binding protein that regulates translation and mRNA stability by binding the 3'-UTR of target mRNAs. Binds the APUM-binding elements (APBEs) in the 3'-UTR mRNA sequence of CLV1, PNH, WUS and FAS2.</text>
</comment>
<feature type="repeat" description="Pumilio" evidence="7">
    <location>
        <begin position="632"/>
        <end position="667"/>
    </location>
</feature>
<evidence type="ECO:0000313" key="11">
    <source>
        <dbReference type="Proteomes" id="UP001293593"/>
    </source>
</evidence>
<dbReference type="Proteomes" id="UP001293593">
    <property type="component" value="Unassembled WGS sequence"/>
</dbReference>
<protein>
    <recommendedName>
        <fullName evidence="9">PUM-HD domain-containing protein</fullName>
    </recommendedName>
</protein>
<evidence type="ECO:0000259" key="9">
    <source>
        <dbReference type="PROSITE" id="PS50303"/>
    </source>
</evidence>
<comment type="subcellular location">
    <subcellularLocation>
        <location evidence="1">Cytoplasm</location>
    </subcellularLocation>
</comment>
<feature type="repeat" description="Pumilio" evidence="7">
    <location>
        <begin position="884"/>
        <end position="925"/>
    </location>
</feature>
<evidence type="ECO:0000256" key="5">
    <source>
        <dbReference type="ARBA" id="ARBA00022884"/>
    </source>
</evidence>
<dbReference type="CDD" id="cd07920">
    <property type="entry name" value="Pumilio"/>
    <property type="match status" value="1"/>
</dbReference>
<dbReference type="FunFam" id="1.25.10.10:FF:000004">
    <property type="entry name" value="Pumilio homolog 1 isoform 2"/>
    <property type="match status" value="1"/>
</dbReference>
<dbReference type="InterPro" id="IPR033133">
    <property type="entry name" value="PUM-HD"/>
</dbReference>
<dbReference type="PROSITE" id="PS50302">
    <property type="entry name" value="PUM"/>
    <property type="match status" value="7"/>
</dbReference>
<feature type="compositionally biased region" description="Polar residues" evidence="8">
    <location>
        <begin position="440"/>
        <end position="449"/>
    </location>
</feature>
<dbReference type="EMBL" id="JAWXYG010000006">
    <property type="protein sequence ID" value="KAK4269599.1"/>
    <property type="molecule type" value="Genomic_DNA"/>
</dbReference>
<dbReference type="InterPro" id="IPR016024">
    <property type="entry name" value="ARM-type_fold"/>
</dbReference>
<keyword evidence="11" id="KW-1185">Reference proteome</keyword>
<evidence type="ECO:0000256" key="6">
    <source>
        <dbReference type="ARBA" id="ARBA00055193"/>
    </source>
</evidence>
<reference evidence="10" key="1">
    <citation type="submission" date="2023-10" db="EMBL/GenBank/DDBJ databases">
        <title>Chromosome-level genome of the transformable northern wattle, Acacia crassicarpa.</title>
        <authorList>
            <person name="Massaro I."/>
            <person name="Sinha N.R."/>
            <person name="Poethig S."/>
            <person name="Leichty A.R."/>
        </authorList>
    </citation>
    <scope>NUCLEOTIDE SEQUENCE</scope>
    <source>
        <strain evidence="10">Acra3RX</strain>
        <tissue evidence="10">Leaf</tissue>
    </source>
</reference>
<dbReference type="GO" id="GO:0005737">
    <property type="term" value="C:cytoplasm"/>
    <property type="evidence" value="ECO:0007669"/>
    <property type="project" value="UniProtKB-SubCell"/>
</dbReference>
<dbReference type="InterPro" id="IPR001313">
    <property type="entry name" value="Pumilio_RNA-bd_rpt"/>
</dbReference>
<dbReference type="InterPro" id="IPR011989">
    <property type="entry name" value="ARM-like"/>
</dbReference>
<dbReference type="PROSITE" id="PS50303">
    <property type="entry name" value="PUM_HD"/>
    <property type="match status" value="1"/>
</dbReference>
<dbReference type="AlphaFoldDB" id="A0AAE1KAA7"/>
<feature type="repeat" description="Pumilio" evidence="7">
    <location>
        <begin position="776"/>
        <end position="812"/>
    </location>
</feature>
<accession>A0AAE1KAA7</accession>
<evidence type="ECO:0000256" key="8">
    <source>
        <dbReference type="SAM" id="MobiDB-lite"/>
    </source>
</evidence>
<organism evidence="10 11">
    <name type="scientific">Acacia crassicarpa</name>
    <name type="common">northern wattle</name>
    <dbReference type="NCBI Taxonomy" id="499986"/>
    <lineage>
        <taxon>Eukaryota</taxon>
        <taxon>Viridiplantae</taxon>
        <taxon>Streptophyta</taxon>
        <taxon>Embryophyta</taxon>
        <taxon>Tracheophyta</taxon>
        <taxon>Spermatophyta</taxon>
        <taxon>Magnoliopsida</taxon>
        <taxon>eudicotyledons</taxon>
        <taxon>Gunneridae</taxon>
        <taxon>Pentapetalae</taxon>
        <taxon>rosids</taxon>
        <taxon>fabids</taxon>
        <taxon>Fabales</taxon>
        <taxon>Fabaceae</taxon>
        <taxon>Caesalpinioideae</taxon>
        <taxon>mimosoid clade</taxon>
        <taxon>Acacieae</taxon>
        <taxon>Acacia</taxon>
    </lineage>
</organism>
<feature type="compositionally biased region" description="Polar residues" evidence="8">
    <location>
        <begin position="135"/>
        <end position="152"/>
    </location>
</feature>